<dbReference type="EMBL" id="JAUJLE010000061">
    <property type="protein sequence ID" value="KAK0993069.1"/>
    <property type="molecule type" value="Genomic_DNA"/>
</dbReference>
<gene>
    <name evidence="2" type="ORF">LTR91_008131</name>
</gene>
<reference evidence="2" key="1">
    <citation type="submission" date="2023-06" db="EMBL/GenBank/DDBJ databases">
        <title>Black Yeasts Isolated from many extreme environments.</title>
        <authorList>
            <person name="Coleine C."/>
            <person name="Stajich J.E."/>
            <person name="Selbmann L."/>
        </authorList>
    </citation>
    <scope>NUCLEOTIDE SEQUENCE</scope>
    <source>
        <strain evidence="2">CCFEE 5200</strain>
    </source>
</reference>
<dbReference type="GO" id="GO:1990116">
    <property type="term" value="P:ribosome-associated ubiquitin-dependent protein catabolic process"/>
    <property type="evidence" value="ECO:0007669"/>
    <property type="project" value="TreeGrafter"/>
</dbReference>
<feature type="compositionally biased region" description="Basic residues" evidence="1">
    <location>
        <begin position="89"/>
        <end position="100"/>
    </location>
</feature>
<keyword evidence="3" id="KW-1185">Reference proteome</keyword>
<feature type="compositionally biased region" description="Acidic residues" evidence="1">
    <location>
        <begin position="26"/>
        <end position="38"/>
    </location>
</feature>
<dbReference type="AlphaFoldDB" id="A0AAN6KQ52"/>
<name>A0AAN6KQ52_9PEZI</name>
<dbReference type="Pfam" id="PF04910">
    <property type="entry name" value="Tcf25"/>
    <property type="match status" value="1"/>
</dbReference>
<dbReference type="PANTHER" id="PTHR22684">
    <property type="entry name" value="NULP1-RELATED"/>
    <property type="match status" value="1"/>
</dbReference>
<organism evidence="2 3">
    <name type="scientific">Friedmanniomyces endolithicus</name>
    <dbReference type="NCBI Taxonomy" id="329885"/>
    <lineage>
        <taxon>Eukaryota</taxon>
        <taxon>Fungi</taxon>
        <taxon>Dikarya</taxon>
        <taxon>Ascomycota</taxon>
        <taxon>Pezizomycotina</taxon>
        <taxon>Dothideomycetes</taxon>
        <taxon>Dothideomycetidae</taxon>
        <taxon>Mycosphaerellales</taxon>
        <taxon>Teratosphaeriaceae</taxon>
        <taxon>Friedmanniomyces</taxon>
    </lineage>
</organism>
<comment type="caution">
    <text evidence="2">The sequence shown here is derived from an EMBL/GenBank/DDBJ whole genome shotgun (WGS) entry which is preliminary data.</text>
</comment>
<sequence>MSSRALRKAQREREEQEQLQRLQQGEAEEEEQDGEDDAPAVSTKVSAFAMLDEVDEEVDDEEAEDDDGGAALDATEEPTAITAVAPQKSAKKKRKKKGKWKGGQGQAEYQDDGLDEIDKALEQLATNGASAHSGTTSAGVNEAANETNRLLAIDTSHLHAQNEMRRLFGRAALEQQDDDEPPAANQAAGGNRRQQRHAQQMGLAHALRGQGNAGGRSGGLAAMALRRNIFIQGKEEWPIATGGGLGMEIEEKRSDGTVLYRFVHNRMYQDVQSQFEMCVESMDPNRLVQLLQHNPYHISTLLQVSEIAKQERDHSTSGDLLERALFSFGRAVHSTFAKNLGEGKARLDFRRPENREFWLASWRYMQNLSMRGTWRTVYEWAKLLLSLSPEHDPYALWLVLDQYALRSRQDLDYLNVSRNATFRAVHKDMPNVQLSQGLAEYKGGNKGKGKQVLFTAVGRFPWVVARLMHELNLDPAPAIWGKEPRTEKEKLHSELYASRAKDVWNTPENTAFLIEIAAALPPDTPSAPLNKDEITSNEARHVLLSDTPALIALLPRHFTARLTSASDPLSPDEDLASYTTTRSRTSDSGPRQPNGGLSDAAESLRELQGLHGWFANLFPWFRPTEGGNDAGGEHHRPSEEEIESRIREAGVSEDTIVERTQRMMMLQQRLMGGGGPGEGEELDLAAFGPGLRQRGVVGEAPDGDVEHGSRARLEDADEDEEG</sequence>
<evidence type="ECO:0000256" key="1">
    <source>
        <dbReference type="SAM" id="MobiDB-lite"/>
    </source>
</evidence>
<accession>A0AAN6KQ52</accession>
<feature type="compositionally biased region" description="Low complexity" evidence="1">
    <location>
        <begin position="577"/>
        <end position="588"/>
    </location>
</feature>
<dbReference type="GO" id="GO:0072344">
    <property type="term" value="P:rescue of stalled ribosome"/>
    <property type="evidence" value="ECO:0007669"/>
    <property type="project" value="TreeGrafter"/>
</dbReference>
<proteinExistence type="predicted"/>
<evidence type="ECO:0000313" key="2">
    <source>
        <dbReference type="EMBL" id="KAK0993069.1"/>
    </source>
</evidence>
<feature type="region of interest" description="Disordered" evidence="1">
    <location>
        <begin position="564"/>
        <end position="598"/>
    </location>
</feature>
<feature type="region of interest" description="Disordered" evidence="1">
    <location>
        <begin position="1"/>
        <end position="111"/>
    </location>
</feature>
<evidence type="ECO:0000313" key="3">
    <source>
        <dbReference type="Proteomes" id="UP001175353"/>
    </source>
</evidence>
<feature type="region of interest" description="Disordered" evidence="1">
    <location>
        <begin position="693"/>
        <end position="722"/>
    </location>
</feature>
<dbReference type="PANTHER" id="PTHR22684:SF0">
    <property type="entry name" value="RIBOSOME QUALITY CONTROL COMPLEX SUBUNIT TCF25"/>
    <property type="match status" value="1"/>
</dbReference>
<dbReference type="Proteomes" id="UP001175353">
    <property type="component" value="Unassembled WGS sequence"/>
</dbReference>
<feature type="region of interest" description="Disordered" evidence="1">
    <location>
        <begin position="175"/>
        <end position="201"/>
    </location>
</feature>
<protein>
    <recommendedName>
        <fullName evidence="4">DUF654-domain-containing protein</fullName>
    </recommendedName>
</protein>
<evidence type="ECO:0008006" key="4">
    <source>
        <dbReference type="Google" id="ProtNLM"/>
    </source>
</evidence>
<feature type="compositionally biased region" description="Basic and acidic residues" evidence="1">
    <location>
        <begin position="704"/>
        <end position="714"/>
    </location>
</feature>
<dbReference type="InterPro" id="IPR006994">
    <property type="entry name" value="TCF25/Rqc1"/>
</dbReference>
<feature type="compositionally biased region" description="Basic and acidic residues" evidence="1">
    <location>
        <begin position="9"/>
        <end position="18"/>
    </location>
</feature>
<dbReference type="GO" id="GO:1990112">
    <property type="term" value="C:RQC complex"/>
    <property type="evidence" value="ECO:0007669"/>
    <property type="project" value="TreeGrafter"/>
</dbReference>
<feature type="compositionally biased region" description="Acidic residues" evidence="1">
    <location>
        <begin position="52"/>
        <end position="68"/>
    </location>
</feature>